<evidence type="ECO:0000313" key="2">
    <source>
        <dbReference type="Proteomes" id="UP000318815"/>
    </source>
</evidence>
<comment type="caution">
    <text evidence="1">The sequence shown here is derived from an EMBL/GenBank/DDBJ whole genome shotgun (WGS) entry which is preliminary data.</text>
</comment>
<dbReference type="AlphaFoldDB" id="A0A5C6LSL6"/>
<dbReference type="InterPro" id="IPR029044">
    <property type="entry name" value="Nucleotide-diphossugar_trans"/>
</dbReference>
<dbReference type="OrthoDB" id="9785375at2"/>
<keyword evidence="2" id="KW-1185">Reference proteome</keyword>
<dbReference type="GO" id="GO:0016740">
    <property type="term" value="F:transferase activity"/>
    <property type="evidence" value="ECO:0007669"/>
    <property type="project" value="UniProtKB-KW"/>
</dbReference>
<proteinExistence type="predicted"/>
<accession>A0A5C6LSL6</accession>
<evidence type="ECO:0000313" key="1">
    <source>
        <dbReference type="EMBL" id="TWW00251.1"/>
    </source>
</evidence>
<dbReference type="EMBL" id="VOHS01000010">
    <property type="protein sequence ID" value="TWW00251.1"/>
    <property type="molecule type" value="Genomic_DNA"/>
</dbReference>
<sequence length="300" mass="35149">MNTPVLLLIFNRPGQTMRILETIRMQRPAQLFVAADGPRRYKAGEDSLCQETRDTVLNYIDWPCEVKTLFRDHNLGCARAVSSAIDWFFSEVEEGIILEDDCLPDPTFYTLCAALLERYRDNDRIMHIGGSNYQAGVSRGDGSYYFSRYAHIWGWATWRRAWRYYDFSLHRYRHYSTKGLPPQFARDLETFFAEKVDTWDTQWFLSVLFNKGLAITPNTNLIRNIGYGREATHTKNEPAWFKKMVYGSIPVIQHPTAVRLDDEADDYTIDTVFKCSYFFHVVKKMVKNNTLLYSLYKRIS</sequence>
<dbReference type="SUPFAM" id="SSF53448">
    <property type="entry name" value="Nucleotide-diphospho-sugar transferases"/>
    <property type="match status" value="1"/>
</dbReference>
<dbReference type="RefSeq" id="WP_146305511.1">
    <property type="nucleotide sequence ID" value="NZ_VOHS01000010.1"/>
</dbReference>
<organism evidence="1 2">
    <name type="scientific">Chitinophaga pinensis</name>
    <dbReference type="NCBI Taxonomy" id="79329"/>
    <lineage>
        <taxon>Bacteria</taxon>
        <taxon>Pseudomonadati</taxon>
        <taxon>Bacteroidota</taxon>
        <taxon>Chitinophagia</taxon>
        <taxon>Chitinophagales</taxon>
        <taxon>Chitinophagaceae</taxon>
        <taxon>Chitinophaga</taxon>
    </lineage>
</organism>
<dbReference type="Gene3D" id="3.90.550.10">
    <property type="entry name" value="Spore Coat Polysaccharide Biosynthesis Protein SpsA, Chain A"/>
    <property type="match status" value="1"/>
</dbReference>
<protein>
    <submittedName>
        <fullName evidence="1">Nucleotide-diphospho-sugar transferase</fullName>
    </submittedName>
</protein>
<keyword evidence="1" id="KW-0808">Transferase</keyword>
<dbReference type="Proteomes" id="UP000318815">
    <property type="component" value="Unassembled WGS sequence"/>
</dbReference>
<reference evidence="1 2" key="1">
    <citation type="submission" date="2019-08" db="EMBL/GenBank/DDBJ databases">
        <title>Whole genome sequencing of chitin degrading bacteria Chitinophaga pinensis YS16.</title>
        <authorList>
            <person name="Singh R.P."/>
            <person name="Manchanda G."/>
            <person name="Maurya I.K."/>
            <person name="Joshi N.K."/>
            <person name="Srivastava A.K."/>
        </authorList>
    </citation>
    <scope>NUCLEOTIDE SEQUENCE [LARGE SCALE GENOMIC DNA]</scope>
    <source>
        <strain evidence="1 2">YS-16</strain>
    </source>
</reference>
<name>A0A5C6LSL6_9BACT</name>
<gene>
    <name evidence="1" type="ORF">FEF09_13010</name>
</gene>